<feature type="compositionally biased region" description="Polar residues" evidence="1">
    <location>
        <begin position="549"/>
        <end position="562"/>
    </location>
</feature>
<evidence type="ECO:0000313" key="3">
    <source>
        <dbReference type="Proteomes" id="UP000070054"/>
    </source>
</evidence>
<feature type="region of interest" description="Disordered" evidence="1">
    <location>
        <begin position="169"/>
        <end position="718"/>
    </location>
</feature>
<feature type="compositionally biased region" description="Polar residues" evidence="1">
    <location>
        <begin position="893"/>
        <end position="909"/>
    </location>
</feature>
<feature type="compositionally biased region" description="Polar residues" evidence="1">
    <location>
        <begin position="606"/>
        <end position="621"/>
    </location>
</feature>
<feature type="compositionally biased region" description="Basic and acidic residues" evidence="1">
    <location>
        <begin position="138"/>
        <end position="151"/>
    </location>
</feature>
<evidence type="ECO:0000256" key="1">
    <source>
        <dbReference type="SAM" id="MobiDB-lite"/>
    </source>
</evidence>
<evidence type="ECO:0000313" key="2">
    <source>
        <dbReference type="EMBL" id="KXH47953.1"/>
    </source>
</evidence>
<feature type="compositionally biased region" description="Polar residues" evidence="1">
    <location>
        <begin position="668"/>
        <end position="680"/>
    </location>
</feature>
<feature type="compositionally biased region" description="Polar residues" evidence="1">
    <location>
        <begin position="176"/>
        <end position="187"/>
    </location>
</feature>
<feature type="region of interest" description="Disordered" evidence="1">
    <location>
        <begin position="1"/>
        <end position="114"/>
    </location>
</feature>
<proteinExistence type="predicted"/>
<feature type="compositionally biased region" description="Low complexity" evidence="1">
    <location>
        <begin position="492"/>
        <end position="512"/>
    </location>
</feature>
<feature type="compositionally biased region" description="Basic and acidic residues" evidence="1">
    <location>
        <begin position="9"/>
        <end position="37"/>
    </location>
</feature>
<comment type="caution">
    <text evidence="2">The sequence shown here is derived from an EMBL/GenBank/DDBJ whole genome shotgun (WGS) entry which is preliminary data.</text>
</comment>
<feature type="compositionally biased region" description="Low complexity" evidence="1">
    <location>
        <begin position="627"/>
        <end position="638"/>
    </location>
</feature>
<dbReference type="OrthoDB" id="5386674at2759"/>
<feature type="compositionally biased region" description="Low complexity" evidence="1">
    <location>
        <begin position="944"/>
        <end position="953"/>
    </location>
</feature>
<feature type="compositionally biased region" description="Low complexity" evidence="1">
    <location>
        <begin position="54"/>
        <end position="63"/>
    </location>
</feature>
<feature type="region of interest" description="Disordered" evidence="1">
    <location>
        <begin position="128"/>
        <end position="152"/>
    </location>
</feature>
<accession>A0A135TIG5</accession>
<name>A0A135TIG5_9PEZI</name>
<feature type="region of interest" description="Disordered" evidence="1">
    <location>
        <begin position="841"/>
        <end position="953"/>
    </location>
</feature>
<protein>
    <submittedName>
        <fullName evidence="2">Uncharacterized protein</fullName>
    </submittedName>
</protein>
<gene>
    <name evidence="2" type="ORF">CNYM01_02541</name>
</gene>
<reference evidence="2 3" key="1">
    <citation type="submission" date="2014-02" db="EMBL/GenBank/DDBJ databases">
        <title>The genome sequence of Colletotrichum nymphaeae SA-01.</title>
        <authorList>
            <person name="Baroncelli R."/>
            <person name="Thon M.R."/>
        </authorList>
    </citation>
    <scope>NUCLEOTIDE SEQUENCE [LARGE SCALE GENOMIC DNA]</scope>
    <source>
        <strain evidence="2 3">SA-01</strain>
    </source>
</reference>
<keyword evidence="3" id="KW-1185">Reference proteome</keyword>
<feature type="compositionally biased region" description="Polar residues" evidence="1">
    <location>
        <begin position="918"/>
        <end position="929"/>
    </location>
</feature>
<feature type="compositionally biased region" description="Pro residues" evidence="1">
    <location>
        <begin position="68"/>
        <end position="87"/>
    </location>
</feature>
<organism evidence="2 3">
    <name type="scientific">Colletotrichum nymphaeae SA-01</name>
    <dbReference type="NCBI Taxonomy" id="1460502"/>
    <lineage>
        <taxon>Eukaryota</taxon>
        <taxon>Fungi</taxon>
        <taxon>Dikarya</taxon>
        <taxon>Ascomycota</taxon>
        <taxon>Pezizomycotina</taxon>
        <taxon>Sordariomycetes</taxon>
        <taxon>Hypocreomycetidae</taxon>
        <taxon>Glomerellales</taxon>
        <taxon>Glomerellaceae</taxon>
        <taxon>Colletotrichum</taxon>
        <taxon>Colletotrichum acutatum species complex</taxon>
    </lineage>
</organism>
<feature type="compositionally biased region" description="Low complexity" evidence="1">
    <location>
        <begin position="682"/>
        <end position="697"/>
    </location>
</feature>
<dbReference type="AlphaFoldDB" id="A0A135TIG5"/>
<dbReference type="EMBL" id="JEMN01001104">
    <property type="protein sequence ID" value="KXH47953.1"/>
    <property type="molecule type" value="Genomic_DNA"/>
</dbReference>
<feature type="compositionally biased region" description="Polar residues" evidence="1">
    <location>
        <begin position="796"/>
        <end position="809"/>
    </location>
</feature>
<feature type="compositionally biased region" description="Basic and acidic residues" evidence="1">
    <location>
        <begin position="463"/>
        <end position="477"/>
    </location>
</feature>
<dbReference type="Proteomes" id="UP000070054">
    <property type="component" value="Unassembled WGS sequence"/>
</dbReference>
<sequence length="1036" mass="113391">MTATGAQRESTKPQRGRSDSLQKMLELEHIRKLERLQGHQSMPAATHPSHLAFQQVLQQQLNQGRPAQSPPKLKPFPTVHPAPPVKPIAPLQSRRRESSAQLPTQKPELPPSAMKAVRRATALPSLSISVPPLSNVKSEIDRGSERKESVEHKHKTVTFLDVDMVDEPTADDASSICHSPSWESFGQNKKKERKIEAKMRKKEKEQAEKQAEKEAKSVKKKLAAKLSKAGPNTKASPPRPPNASRSISSPTVFVNEHLRSASAQAFYEPPPSIRPQHARQRSDSVAMQLKAALTGHKTHNQSHNNDDQGFIGGLKLEQKRQNDAGIPFRKPNPPAFLTGQRSHSFGPEVRVTPPAMTPSALPRSFSFDPQGERPDEYDEDSYGPKTPRSASINTSSWSQPLVSPTAPPVPDVSNFQQWMNGTKQSQVPATGDELEIHNGLSEVVVEQERGRRRESYVHQSRQQSRERSMNGYRDEVRVSSAKSHYPPASNRPPQSRAYSSSSESSPMGSNFPPRNGSLSSLGGYKDQSASAEDFTLTFRLPYTPPAGSPGQQSFDRSTSQGPPMSRMMSREIPLPPERSASRERHPATPGAAIRSFKDAAKAAFQKVSTPGSSKPPVSNYFTRAARDTTMTPDSTSSSRYSTDEPSPFTAPPRPFAESTESTSRDSSARPTHRSSMSSCDESLPSPSPATTPNSSRPQSEKGLPPLDGELGRVDNETVVVTNDTRSYRLSHKAAMQTASPIATNQRISLPPQIPVQNHEAHLNELEALVTEKFGRQASVADAEDSDSSQSYRYPTPTHTDSSKTSAMATPLTSASLTSPYDYRKNGHVQEISSNNIEPVQEEVHSVVQRHPSLTKSRSSPDLALDTSFLPKLKHQPLVPRSLVPPPPPRSSKRGSVNNLHAKAASQSSFPADVASRKSIVSTNGPSNPSHYLEEARKSMPPPRSSRVSRASIVPPNGIPEPVAKMLVECCSCKFLHDMPSKVYECMAKPDSMVEDRKLGVSGLISTTVKCPWCAHGMTTNCCAGYAAVIYLKEKLH</sequence>
<feature type="compositionally biased region" description="Basic and acidic residues" evidence="1">
    <location>
        <begin position="193"/>
        <end position="217"/>
    </location>
</feature>
<feature type="compositionally biased region" description="Polar residues" evidence="1">
    <location>
        <begin position="413"/>
        <end position="428"/>
    </location>
</feature>
<feature type="compositionally biased region" description="Basic and acidic residues" evidence="1">
    <location>
        <begin position="446"/>
        <end position="456"/>
    </location>
</feature>
<feature type="compositionally biased region" description="Polar residues" evidence="1">
    <location>
        <begin position="388"/>
        <end position="402"/>
    </location>
</feature>
<feature type="region of interest" description="Disordered" evidence="1">
    <location>
        <begin position="777"/>
        <end position="809"/>
    </location>
</feature>